<keyword evidence="3" id="KW-0804">Transcription</keyword>
<evidence type="ECO:0000313" key="6">
    <source>
        <dbReference type="Proteomes" id="UP000198748"/>
    </source>
</evidence>
<dbReference type="Proteomes" id="UP000198748">
    <property type="component" value="Unassembled WGS sequence"/>
</dbReference>
<dbReference type="PANTHER" id="PTHR46796">
    <property type="entry name" value="HTH-TYPE TRANSCRIPTIONAL ACTIVATOR RHAS-RELATED"/>
    <property type="match status" value="1"/>
</dbReference>
<keyword evidence="6" id="KW-1185">Reference proteome</keyword>
<sequence>MLNPRCSTTFGLDPKCFWYDNRDFGDRETTFQVVPDGYAEIIFYFGNLQMVPDDGNLMQLPSPFMMGLLDRPAVFQTRNRLEIMGVRCFPWTVSDLLGLSSGKGGVHVFVHPIAELQSALSGLMASGKIDEVLARLKDYFTQMHSQVTVDKTLFKAGAVMIGSNGTTPVGQVAAAAHATVRTLERKFKQSSGFTVKDVSGLIRFEQVRNKLWNDPDANLAGLAHELGYADQAHLTREFKKYSGTTPAAFARTTKKRKLALGNDFVAFVQA</sequence>
<dbReference type="EMBL" id="FNAN01000029">
    <property type="protein sequence ID" value="SDH11802.1"/>
    <property type="molecule type" value="Genomic_DNA"/>
</dbReference>
<proteinExistence type="predicted"/>
<dbReference type="STRING" id="659014.SAMN04487996_1292"/>
<evidence type="ECO:0000256" key="2">
    <source>
        <dbReference type="ARBA" id="ARBA00023125"/>
    </source>
</evidence>
<dbReference type="InterPro" id="IPR050204">
    <property type="entry name" value="AraC_XylS_family_regulators"/>
</dbReference>
<accession>A0A1G7ZSX7</accession>
<dbReference type="AlphaFoldDB" id="A0A1G7ZSX7"/>
<dbReference type="PROSITE" id="PS01124">
    <property type="entry name" value="HTH_ARAC_FAMILY_2"/>
    <property type="match status" value="1"/>
</dbReference>
<protein>
    <submittedName>
        <fullName evidence="5">Helix-turn-helix domain-containing protein</fullName>
    </submittedName>
</protein>
<name>A0A1G7ZSX7_9BACT</name>
<evidence type="ECO:0000256" key="1">
    <source>
        <dbReference type="ARBA" id="ARBA00023015"/>
    </source>
</evidence>
<organism evidence="5 6">
    <name type="scientific">Dyadobacter soli</name>
    <dbReference type="NCBI Taxonomy" id="659014"/>
    <lineage>
        <taxon>Bacteria</taxon>
        <taxon>Pseudomonadati</taxon>
        <taxon>Bacteroidota</taxon>
        <taxon>Cytophagia</taxon>
        <taxon>Cytophagales</taxon>
        <taxon>Spirosomataceae</taxon>
        <taxon>Dyadobacter</taxon>
    </lineage>
</organism>
<dbReference type="PANTHER" id="PTHR46796:SF13">
    <property type="entry name" value="HTH-TYPE TRANSCRIPTIONAL ACTIVATOR RHAS"/>
    <property type="match status" value="1"/>
</dbReference>
<dbReference type="InterPro" id="IPR018060">
    <property type="entry name" value="HTH_AraC"/>
</dbReference>
<feature type="domain" description="HTH araC/xylS-type" evidence="4">
    <location>
        <begin position="169"/>
        <end position="252"/>
    </location>
</feature>
<dbReference type="Pfam" id="PF20240">
    <property type="entry name" value="DUF6597"/>
    <property type="match status" value="1"/>
</dbReference>
<dbReference type="OrthoDB" id="635259at2"/>
<evidence type="ECO:0000313" key="5">
    <source>
        <dbReference type="EMBL" id="SDH11802.1"/>
    </source>
</evidence>
<evidence type="ECO:0000259" key="4">
    <source>
        <dbReference type="PROSITE" id="PS01124"/>
    </source>
</evidence>
<dbReference type="SMART" id="SM00342">
    <property type="entry name" value="HTH_ARAC"/>
    <property type="match status" value="1"/>
</dbReference>
<dbReference type="Pfam" id="PF12833">
    <property type="entry name" value="HTH_18"/>
    <property type="match status" value="1"/>
</dbReference>
<dbReference type="InterPro" id="IPR009057">
    <property type="entry name" value="Homeodomain-like_sf"/>
</dbReference>
<keyword evidence="2" id="KW-0238">DNA-binding</keyword>
<dbReference type="GO" id="GO:0003700">
    <property type="term" value="F:DNA-binding transcription factor activity"/>
    <property type="evidence" value="ECO:0007669"/>
    <property type="project" value="InterPro"/>
</dbReference>
<evidence type="ECO:0000256" key="3">
    <source>
        <dbReference type="ARBA" id="ARBA00023163"/>
    </source>
</evidence>
<dbReference type="InterPro" id="IPR046532">
    <property type="entry name" value="DUF6597"/>
</dbReference>
<reference evidence="6" key="1">
    <citation type="submission" date="2016-10" db="EMBL/GenBank/DDBJ databases">
        <authorList>
            <person name="Varghese N."/>
            <person name="Submissions S."/>
        </authorList>
    </citation>
    <scope>NUCLEOTIDE SEQUENCE [LARGE SCALE GENOMIC DNA]</scope>
    <source>
        <strain evidence="6">DSM 25329</strain>
    </source>
</reference>
<gene>
    <name evidence="5" type="ORF">SAMN04487996_1292</name>
</gene>
<dbReference type="SUPFAM" id="SSF46689">
    <property type="entry name" value="Homeodomain-like"/>
    <property type="match status" value="1"/>
</dbReference>
<dbReference type="Gene3D" id="1.10.10.60">
    <property type="entry name" value="Homeodomain-like"/>
    <property type="match status" value="1"/>
</dbReference>
<dbReference type="RefSeq" id="WP_090157379.1">
    <property type="nucleotide sequence ID" value="NZ_FNAN01000029.1"/>
</dbReference>
<keyword evidence="1" id="KW-0805">Transcription regulation</keyword>
<dbReference type="GO" id="GO:0043565">
    <property type="term" value="F:sequence-specific DNA binding"/>
    <property type="evidence" value="ECO:0007669"/>
    <property type="project" value="InterPro"/>
</dbReference>